<dbReference type="EMBL" id="SJTH01000051">
    <property type="protein sequence ID" value="TCJ01744.1"/>
    <property type="molecule type" value="Genomic_DNA"/>
</dbReference>
<dbReference type="Pfam" id="PF11127">
    <property type="entry name" value="YgaP-like_TM"/>
    <property type="match status" value="1"/>
</dbReference>
<feature type="domain" description="Inner membrane protein YgaP-like transmembrane" evidence="2">
    <location>
        <begin position="4"/>
        <end position="65"/>
    </location>
</feature>
<dbReference type="OrthoDB" id="5405951at2"/>
<keyword evidence="4" id="KW-1185">Reference proteome</keyword>
<evidence type="ECO:0000313" key="4">
    <source>
        <dbReference type="Proteomes" id="UP000293846"/>
    </source>
</evidence>
<proteinExistence type="predicted"/>
<dbReference type="AlphaFoldDB" id="A0A4R1AQF3"/>
<dbReference type="RefSeq" id="WP_057768065.1">
    <property type="nucleotide sequence ID" value="NZ_CP183326.1"/>
</dbReference>
<name>A0A4R1AQF3_9BACI</name>
<comment type="caution">
    <text evidence="3">The sequence shown here is derived from an EMBL/GenBank/DDBJ whole genome shotgun (WGS) entry which is preliminary data.</text>
</comment>
<evidence type="ECO:0000313" key="3">
    <source>
        <dbReference type="EMBL" id="TCJ01744.1"/>
    </source>
</evidence>
<reference evidence="3 4" key="1">
    <citation type="submission" date="2019-03" db="EMBL/GenBank/DDBJ databases">
        <authorList>
            <person name="Jensen L."/>
            <person name="Storgaard J."/>
            <person name="Sulaj E."/>
            <person name="Schramm A."/>
            <person name="Marshall I.P.G."/>
        </authorList>
    </citation>
    <scope>NUCLEOTIDE SEQUENCE [LARGE SCALE GENOMIC DNA]</scope>
    <source>
        <strain evidence="3 4">2017H2G3</strain>
    </source>
</reference>
<dbReference type="InterPro" id="IPR021309">
    <property type="entry name" value="YgaP-like_TM"/>
</dbReference>
<accession>A0A4R1AQF3</accession>
<evidence type="ECO:0000259" key="2">
    <source>
        <dbReference type="Pfam" id="PF11127"/>
    </source>
</evidence>
<gene>
    <name evidence="3" type="ORF">E0Y62_22585</name>
</gene>
<sequence length="94" mass="10411">MNIKPNIGIVNALIRITCGLTLVACSTAKLTKKPWRESYMILAFLGAMKVAEGIVRFCPITALFENRQDLLGSKKQNENGEEVEISDILPYNPS</sequence>
<protein>
    <submittedName>
        <fullName evidence="3">DUF2892 domain-containing protein</fullName>
    </submittedName>
</protein>
<organism evidence="3 4">
    <name type="scientific">Cytobacillus praedii</name>
    <dbReference type="NCBI Taxonomy" id="1742358"/>
    <lineage>
        <taxon>Bacteria</taxon>
        <taxon>Bacillati</taxon>
        <taxon>Bacillota</taxon>
        <taxon>Bacilli</taxon>
        <taxon>Bacillales</taxon>
        <taxon>Bacillaceae</taxon>
        <taxon>Cytobacillus</taxon>
    </lineage>
</organism>
<dbReference type="Proteomes" id="UP000293846">
    <property type="component" value="Unassembled WGS sequence"/>
</dbReference>
<dbReference type="STRING" id="1742358.GCA_001439605_03620"/>
<feature type="region of interest" description="Disordered" evidence="1">
    <location>
        <begin position="75"/>
        <end position="94"/>
    </location>
</feature>
<evidence type="ECO:0000256" key="1">
    <source>
        <dbReference type="SAM" id="MobiDB-lite"/>
    </source>
</evidence>